<evidence type="ECO:0000313" key="1">
    <source>
        <dbReference type="EMBL" id="AEB68181.1"/>
    </source>
</evidence>
<keyword evidence="2" id="KW-1185">Reference proteome</keyword>
<proteinExistence type="predicted"/>
<name>F4BTH6_METSG</name>
<sequence length="77" mass="9006">MNWTPLGGDYRRQKLYNRGILVKNPRICLAISHLDCMDNGLLRNHLAVAEEWRMRMVPSAHCSDTSPERTRKGRRSR</sequence>
<dbReference type="AlphaFoldDB" id="F4BTH6"/>
<dbReference type="STRING" id="990316.MCON_1533"/>
<dbReference type="Proteomes" id="UP000007807">
    <property type="component" value="Chromosome"/>
</dbReference>
<dbReference type="InParanoid" id="F4BTH6"/>
<dbReference type="EMBL" id="CP002565">
    <property type="protein sequence ID" value="AEB68181.1"/>
    <property type="molecule type" value="Genomic_DNA"/>
</dbReference>
<dbReference type="KEGG" id="mcj:MCON_1533"/>
<accession>F4BTH6</accession>
<gene>
    <name evidence="1" type="ordered locus">MCON_1533</name>
</gene>
<reference evidence="1 2" key="1">
    <citation type="journal article" date="2011" name="J. Bacteriol.">
        <title>Complete genome sequence of Methanosaeta concilii, a specialist in aceticlastic methanogenesis.</title>
        <authorList>
            <person name="Barber R.D."/>
            <person name="Zhang L."/>
            <person name="Harnack M."/>
            <person name="Olson M.V."/>
            <person name="Kaul R."/>
            <person name="Ingram-Smith C."/>
            <person name="Smith K.S."/>
        </authorList>
    </citation>
    <scope>NUCLEOTIDE SEQUENCE [LARGE SCALE GENOMIC DNA]</scope>
    <source>
        <strain evidence="2">ATCC 5969 / DSM 3671 / JCM 10134 / NBRC 103675 / OCM 69 / GP-6</strain>
    </source>
</reference>
<dbReference type="HOGENOM" id="CLU_2629703_0_0_2"/>
<protein>
    <submittedName>
        <fullName evidence="1">Uncharacterized protein</fullName>
    </submittedName>
</protein>
<evidence type="ECO:0000313" key="2">
    <source>
        <dbReference type="Proteomes" id="UP000007807"/>
    </source>
</evidence>
<organism evidence="1 2">
    <name type="scientific">Methanothrix soehngenii (strain ATCC 5969 / DSM 3671 / JCM 10134 / NBRC 103675 / OCM 69 / GP-6)</name>
    <name type="common">Methanosaeta concilii</name>
    <dbReference type="NCBI Taxonomy" id="990316"/>
    <lineage>
        <taxon>Archaea</taxon>
        <taxon>Methanobacteriati</taxon>
        <taxon>Methanobacteriota</taxon>
        <taxon>Stenosarchaea group</taxon>
        <taxon>Methanomicrobia</taxon>
        <taxon>Methanotrichales</taxon>
        <taxon>Methanotrichaceae</taxon>
        <taxon>Methanothrix</taxon>
    </lineage>
</organism>